<proteinExistence type="predicted"/>
<dbReference type="InterPro" id="IPR011251">
    <property type="entry name" value="Luciferase-like_dom"/>
</dbReference>
<dbReference type="SUPFAM" id="SSF51679">
    <property type="entry name" value="Bacterial luciferase-like"/>
    <property type="match status" value="1"/>
</dbReference>
<protein>
    <submittedName>
        <fullName evidence="2">LLM class F420-dependent oxidoreductase</fullName>
        <ecNumber evidence="2">1.-.-.-</ecNumber>
    </submittedName>
</protein>
<name>A0ABU2U5P4_9ACTN</name>
<accession>A0ABU2U5P4</accession>
<dbReference type="InterPro" id="IPR019922">
    <property type="entry name" value="Lucif-like_OxRdatse_MSMEG_4141"/>
</dbReference>
<dbReference type="InterPro" id="IPR036661">
    <property type="entry name" value="Luciferase-like_sf"/>
</dbReference>
<dbReference type="NCBIfam" id="TIGR03620">
    <property type="entry name" value="F420_MSMEG_4141"/>
    <property type="match status" value="1"/>
</dbReference>
<evidence type="ECO:0000313" key="3">
    <source>
        <dbReference type="Proteomes" id="UP001183809"/>
    </source>
</evidence>
<sequence length="299" mass="32475">MPSPHPTTPKPAVGRFGIFSHELRSEDPELRSQVRDAAAELEELGFGAIWLGGNSGVRHAAHLAGSTDRIPLATGILNIWYEAAETVAHQRAELERAHPDRFLLGLGASHAELAENYQRPYSTMVEYLDALDAAATPVPAQRRILAALGPRMLRLARDRAAGAHPYLVTPEYIEEARGVLGDGPLLAPEVTVVLESEAARARETARGFLAYYLQLPNYAANLRRLGFTDRDLTDGGSDHLVDALVVRGTDDAISARLAEFHTAGADHLALQIITSGAREPLPRAHWRRLADITGVTTNL</sequence>
<organism evidence="2 3">
    <name type="scientific">Streptomyces gibsoniae</name>
    <dbReference type="NCBI Taxonomy" id="3075529"/>
    <lineage>
        <taxon>Bacteria</taxon>
        <taxon>Bacillati</taxon>
        <taxon>Actinomycetota</taxon>
        <taxon>Actinomycetes</taxon>
        <taxon>Kitasatosporales</taxon>
        <taxon>Streptomycetaceae</taxon>
        <taxon>Streptomyces</taxon>
    </lineage>
</organism>
<feature type="domain" description="Luciferase-like" evidence="1">
    <location>
        <begin position="32"/>
        <end position="267"/>
    </location>
</feature>
<evidence type="ECO:0000259" key="1">
    <source>
        <dbReference type="Pfam" id="PF00296"/>
    </source>
</evidence>
<dbReference type="Proteomes" id="UP001183809">
    <property type="component" value="Unassembled WGS sequence"/>
</dbReference>
<keyword evidence="2" id="KW-0560">Oxidoreductase</keyword>
<evidence type="ECO:0000313" key="2">
    <source>
        <dbReference type="EMBL" id="MDT0468521.1"/>
    </source>
</evidence>
<dbReference type="InterPro" id="IPR050766">
    <property type="entry name" value="Bact_Lucif_Oxidored"/>
</dbReference>
<dbReference type="Gene3D" id="3.20.20.30">
    <property type="entry name" value="Luciferase-like domain"/>
    <property type="match status" value="1"/>
</dbReference>
<gene>
    <name evidence="2" type="ORF">RM764_36995</name>
</gene>
<comment type="caution">
    <text evidence="2">The sequence shown here is derived from an EMBL/GenBank/DDBJ whole genome shotgun (WGS) entry which is preliminary data.</text>
</comment>
<reference evidence="3" key="1">
    <citation type="submission" date="2023-07" db="EMBL/GenBank/DDBJ databases">
        <title>30 novel species of actinomycetes from the DSMZ collection.</title>
        <authorList>
            <person name="Nouioui I."/>
        </authorList>
    </citation>
    <scope>NUCLEOTIDE SEQUENCE [LARGE SCALE GENOMIC DNA]</scope>
    <source>
        <strain evidence="3">DSM 41699</strain>
    </source>
</reference>
<dbReference type="PANTHER" id="PTHR30137:SF18">
    <property type="entry name" value="CONSERVED PROTEIN"/>
    <property type="match status" value="1"/>
</dbReference>
<dbReference type="PANTHER" id="PTHR30137">
    <property type="entry name" value="LUCIFERASE-LIKE MONOOXYGENASE"/>
    <property type="match status" value="1"/>
</dbReference>
<keyword evidence="3" id="KW-1185">Reference proteome</keyword>
<dbReference type="GO" id="GO:0016491">
    <property type="term" value="F:oxidoreductase activity"/>
    <property type="evidence" value="ECO:0007669"/>
    <property type="project" value="UniProtKB-KW"/>
</dbReference>
<dbReference type="EC" id="1.-.-.-" evidence="2"/>
<dbReference type="EMBL" id="JAVREY010000076">
    <property type="protein sequence ID" value="MDT0468521.1"/>
    <property type="molecule type" value="Genomic_DNA"/>
</dbReference>
<dbReference type="RefSeq" id="WP_311699964.1">
    <property type="nucleotide sequence ID" value="NZ_JAVREY010000076.1"/>
</dbReference>
<dbReference type="Pfam" id="PF00296">
    <property type="entry name" value="Bac_luciferase"/>
    <property type="match status" value="1"/>
</dbReference>